<dbReference type="KEGG" id="fbe:FF125_05885"/>
<dbReference type="Proteomes" id="UP000306229">
    <property type="component" value="Chromosome"/>
</dbReference>
<proteinExistence type="predicted"/>
<accession>A0A5B7TS81</accession>
<dbReference type="Gene3D" id="3.90.550.10">
    <property type="entry name" value="Spore Coat Polysaccharide Biosynthesis Protein SpsA, Chain A"/>
    <property type="match status" value="1"/>
</dbReference>
<feature type="domain" description="Glycosyltransferase 2-like" evidence="2">
    <location>
        <begin position="42"/>
        <end position="176"/>
    </location>
</feature>
<keyword evidence="1" id="KW-1133">Transmembrane helix</keyword>
<sequence length="370" mass="43089">MLSFLYVIFILSVVAQLFYFYIFSKFTFSKQEVTNIQRLKFSVIICARNEADNLKLHLEKVLTQRYLDFEVIVVNDASSDTTSALLEEYQIRFRHLKIIEIKASEDYSGNKKNAITKGVEAAKYEYLLFTDADCEPASTHWISEMASQFSDRKKIVLGYGAYKKISNSFLNKIIRYETLITAVQYFSYTKMDMPYMGVGRNLAYKKSLFTEVNGLESHANIKSGDDDLFINEVANQKNTTICFTKQSFTISEPNTTFKSWFNQKRRHTTTANYYKPIHKALLGVYYISQLSFWLLTIILLAYALIGQLEIWIVILLMLLRLLIQYIIIGKAAEKLNEKDLIPWFPILDIYLVFIQFIIFIRNLKGKPNAW</sequence>
<name>A0A5B7TS81_9FLAO</name>
<gene>
    <name evidence="3" type="ORF">FF125_05885</name>
</gene>
<feature type="transmembrane region" description="Helical" evidence="1">
    <location>
        <begin position="284"/>
        <end position="304"/>
    </location>
</feature>
<dbReference type="GO" id="GO:0016740">
    <property type="term" value="F:transferase activity"/>
    <property type="evidence" value="ECO:0007669"/>
    <property type="project" value="UniProtKB-KW"/>
</dbReference>
<evidence type="ECO:0000313" key="4">
    <source>
        <dbReference type="Proteomes" id="UP000306229"/>
    </source>
</evidence>
<dbReference type="OrthoDB" id="9800276at2"/>
<dbReference type="Pfam" id="PF00535">
    <property type="entry name" value="Glycos_transf_2"/>
    <property type="match status" value="1"/>
</dbReference>
<evidence type="ECO:0000259" key="2">
    <source>
        <dbReference type="Pfam" id="PF00535"/>
    </source>
</evidence>
<keyword evidence="1" id="KW-0472">Membrane</keyword>
<feature type="transmembrane region" description="Helical" evidence="1">
    <location>
        <begin position="310"/>
        <end position="328"/>
    </location>
</feature>
<organism evidence="3 4">
    <name type="scientific">Aureibaculum algae</name>
    <dbReference type="NCBI Taxonomy" id="2584122"/>
    <lineage>
        <taxon>Bacteria</taxon>
        <taxon>Pseudomonadati</taxon>
        <taxon>Bacteroidota</taxon>
        <taxon>Flavobacteriia</taxon>
        <taxon>Flavobacteriales</taxon>
        <taxon>Flavobacteriaceae</taxon>
        <taxon>Aureibaculum</taxon>
    </lineage>
</organism>
<reference evidence="3 4" key="1">
    <citation type="submission" date="2019-05" db="EMBL/GenBank/DDBJ databases">
        <title>Algicella ahnfeltiae gen. nov., sp. nov., a novel marine bacterium of the family Flavobacteriaceae isolated from a red alga.</title>
        <authorList>
            <person name="Nedashkovskaya O.I."/>
            <person name="Kukhlevskiy A.D."/>
            <person name="Kim S.-G."/>
            <person name="Zhukova N.V."/>
            <person name="Mikhailov V.V."/>
        </authorList>
    </citation>
    <scope>NUCLEOTIDE SEQUENCE [LARGE SCALE GENOMIC DNA]</scope>
    <source>
        <strain evidence="3 4">10Alg115</strain>
    </source>
</reference>
<dbReference type="InterPro" id="IPR029044">
    <property type="entry name" value="Nucleotide-diphossugar_trans"/>
</dbReference>
<feature type="transmembrane region" description="Helical" evidence="1">
    <location>
        <begin position="340"/>
        <end position="360"/>
    </location>
</feature>
<keyword evidence="1" id="KW-0812">Transmembrane</keyword>
<dbReference type="PANTHER" id="PTHR43685:SF2">
    <property type="entry name" value="GLYCOSYLTRANSFERASE 2-LIKE DOMAIN-CONTAINING PROTEIN"/>
    <property type="match status" value="1"/>
</dbReference>
<dbReference type="EMBL" id="CP040749">
    <property type="protein sequence ID" value="QCX37986.1"/>
    <property type="molecule type" value="Genomic_DNA"/>
</dbReference>
<evidence type="ECO:0000256" key="1">
    <source>
        <dbReference type="SAM" id="Phobius"/>
    </source>
</evidence>
<dbReference type="RefSeq" id="WP_138948900.1">
    <property type="nucleotide sequence ID" value="NZ_CP040749.1"/>
</dbReference>
<protein>
    <submittedName>
        <fullName evidence="3">Glycosyltransferase</fullName>
    </submittedName>
</protein>
<dbReference type="InterPro" id="IPR050834">
    <property type="entry name" value="Glycosyltransf_2"/>
</dbReference>
<dbReference type="AlphaFoldDB" id="A0A5B7TS81"/>
<keyword evidence="3" id="KW-0808">Transferase</keyword>
<dbReference type="InterPro" id="IPR001173">
    <property type="entry name" value="Glyco_trans_2-like"/>
</dbReference>
<dbReference type="SUPFAM" id="SSF53448">
    <property type="entry name" value="Nucleotide-diphospho-sugar transferases"/>
    <property type="match status" value="1"/>
</dbReference>
<dbReference type="PANTHER" id="PTHR43685">
    <property type="entry name" value="GLYCOSYLTRANSFERASE"/>
    <property type="match status" value="1"/>
</dbReference>
<keyword evidence="4" id="KW-1185">Reference proteome</keyword>
<feature type="transmembrane region" description="Helical" evidence="1">
    <location>
        <begin position="6"/>
        <end position="23"/>
    </location>
</feature>
<evidence type="ECO:0000313" key="3">
    <source>
        <dbReference type="EMBL" id="QCX37986.1"/>
    </source>
</evidence>